<dbReference type="PROSITE" id="PS00237">
    <property type="entry name" value="G_PROTEIN_RECEP_F1_1"/>
    <property type="match status" value="1"/>
</dbReference>
<keyword evidence="2" id="KW-1003">Cell membrane</keyword>
<dbReference type="PROSITE" id="PS50262">
    <property type="entry name" value="G_PROTEIN_RECEP_F1_2"/>
    <property type="match status" value="1"/>
</dbReference>
<keyword evidence="9 10" id="KW-0807">Transducer</keyword>
<evidence type="ECO:0000256" key="8">
    <source>
        <dbReference type="ARBA" id="ARBA00023170"/>
    </source>
</evidence>
<dbReference type="GO" id="GO:0071880">
    <property type="term" value="P:adenylate cyclase-activating adrenergic receptor signaling pathway"/>
    <property type="evidence" value="ECO:0007669"/>
    <property type="project" value="TreeGrafter"/>
</dbReference>
<dbReference type="CDD" id="cd14967">
    <property type="entry name" value="7tmA_amine_R-like"/>
    <property type="match status" value="1"/>
</dbReference>
<evidence type="ECO:0000256" key="6">
    <source>
        <dbReference type="ARBA" id="ARBA00023136"/>
    </source>
</evidence>
<dbReference type="PANTHER" id="PTHR24248:SF66">
    <property type="entry name" value="OCTOPAMINE RECEPTOR BETA-3R"/>
    <property type="match status" value="1"/>
</dbReference>
<dbReference type="GO" id="GO:0043410">
    <property type="term" value="P:positive regulation of MAPK cascade"/>
    <property type="evidence" value="ECO:0007669"/>
    <property type="project" value="TreeGrafter"/>
</dbReference>
<feature type="transmembrane region" description="Helical" evidence="12">
    <location>
        <begin position="237"/>
        <end position="265"/>
    </location>
</feature>
<comment type="subcellular location">
    <subcellularLocation>
        <location evidence="1">Cell membrane</location>
        <topology evidence="1">Multi-pass membrane protein</topology>
    </subcellularLocation>
</comment>
<keyword evidence="5 10" id="KW-0297">G-protein coupled receptor</keyword>
<evidence type="ECO:0000256" key="4">
    <source>
        <dbReference type="ARBA" id="ARBA00022989"/>
    </source>
</evidence>
<accession>A0A8S4NPH6</accession>
<gene>
    <name evidence="14" type="ORF">OFUS_LOCUS9578</name>
</gene>
<dbReference type="SUPFAM" id="SSF81321">
    <property type="entry name" value="Family A G protein-coupled receptor-like"/>
    <property type="match status" value="1"/>
</dbReference>
<evidence type="ECO:0000256" key="12">
    <source>
        <dbReference type="SAM" id="Phobius"/>
    </source>
</evidence>
<comment type="caution">
    <text evidence="14">The sequence shown here is derived from an EMBL/GenBank/DDBJ whole genome shotgun (WGS) entry which is preliminary data.</text>
</comment>
<evidence type="ECO:0000256" key="3">
    <source>
        <dbReference type="ARBA" id="ARBA00022692"/>
    </source>
</evidence>
<dbReference type="PANTHER" id="PTHR24248">
    <property type="entry name" value="ADRENERGIC RECEPTOR-RELATED G-PROTEIN COUPLED RECEPTOR"/>
    <property type="match status" value="1"/>
</dbReference>
<keyword evidence="6 12" id="KW-0472">Membrane</keyword>
<protein>
    <recommendedName>
        <fullName evidence="13">G-protein coupled receptors family 1 profile domain-containing protein</fullName>
    </recommendedName>
</protein>
<evidence type="ECO:0000256" key="7">
    <source>
        <dbReference type="ARBA" id="ARBA00023157"/>
    </source>
</evidence>
<dbReference type="Gene3D" id="1.20.1070.10">
    <property type="entry name" value="Rhodopsin 7-helix transmembrane proteins"/>
    <property type="match status" value="1"/>
</dbReference>
<evidence type="ECO:0000256" key="11">
    <source>
        <dbReference type="SAM" id="MobiDB-lite"/>
    </source>
</evidence>
<dbReference type="GO" id="GO:0004930">
    <property type="term" value="F:G protein-coupled receptor activity"/>
    <property type="evidence" value="ECO:0007669"/>
    <property type="project" value="UniProtKB-KW"/>
</dbReference>
<proteinExistence type="inferred from homology"/>
<name>A0A8S4NPH6_OWEFU</name>
<feature type="domain" description="G-protein coupled receptors family 1 profile" evidence="13">
    <location>
        <begin position="92"/>
        <end position="368"/>
    </location>
</feature>
<feature type="transmembrane region" description="Helical" evidence="12">
    <location>
        <begin position="192"/>
        <end position="217"/>
    </location>
</feature>
<evidence type="ECO:0000256" key="5">
    <source>
        <dbReference type="ARBA" id="ARBA00023040"/>
    </source>
</evidence>
<comment type="similarity">
    <text evidence="10">Belongs to the G-protein coupled receptor 1 family.</text>
</comment>
<keyword evidence="3 10" id="KW-0812">Transmembrane</keyword>
<dbReference type="SMART" id="SM01381">
    <property type="entry name" value="7TM_GPCR_Srsx"/>
    <property type="match status" value="1"/>
</dbReference>
<reference evidence="14" key="1">
    <citation type="submission" date="2022-03" db="EMBL/GenBank/DDBJ databases">
        <authorList>
            <person name="Martin C."/>
        </authorList>
    </citation>
    <scope>NUCLEOTIDE SEQUENCE</scope>
</reference>
<dbReference type="PRINTS" id="PR01102">
    <property type="entry name" value="5HT6RECEPTR"/>
</dbReference>
<evidence type="ECO:0000256" key="9">
    <source>
        <dbReference type="ARBA" id="ARBA00023224"/>
    </source>
</evidence>
<feature type="transmembrane region" description="Helical" evidence="12">
    <location>
        <begin position="352"/>
        <end position="371"/>
    </location>
</feature>
<evidence type="ECO:0000256" key="2">
    <source>
        <dbReference type="ARBA" id="ARBA00022475"/>
    </source>
</evidence>
<dbReference type="Pfam" id="PF00001">
    <property type="entry name" value="7tm_1"/>
    <property type="match status" value="1"/>
</dbReference>
<evidence type="ECO:0000313" key="15">
    <source>
        <dbReference type="Proteomes" id="UP000749559"/>
    </source>
</evidence>
<evidence type="ECO:0000259" key="13">
    <source>
        <dbReference type="PROSITE" id="PS50262"/>
    </source>
</evidence>
<keyword evidence="7" id="KW-1015">Disulfide bond</keyword>
<keyword evidence="8 10" id="KW-0675">Receptor</keyword>
<evidence type="ECO:0000256" key="10">
    <source>
        <dbReference type="RuleBase" id="RU000688"/>
    </source>
</evidence>
<feature type="region of interest" description="Disordered" evidence="11">
    <location>
        <begin position="462"/>
        <end position="482"/>
    </location>
</feature>
<dbReference type="PRINTS" id="PR00237">
    <property type="entry name" value="GPCRRHODOPSN"/>
</dbReference>
<dbReference type="EMBL" id="CAIIXF020000005">
    <property type="protein sequence ID" value="CAH1783219.1"/>
    <property type="molecule type" value="Genomic_DNA"/>
</dbReference>
<dbReference type="AlphaFoldDB" id="A0A8S4NPH6"/>
<sequence length="482" mass="55026">MSIILNVPNTHGRPLWRNKSSMEEGSLDFARKALDNYSNSPWLENISLNENLTAIDPRNGENSNSTTPVYFTTRNVIVGGLLSCILLLTLFGNILVITAIAKFRRLRTVTNYFVCSLAVADITVALLVMPHSIIKEIYGQWSFGWIFCYFWISCDVMCCTASILHLCVISLDRYFAITDPLKYSVRMSRKRACVFITIVWVCSVTISFMPIFLGWFSDHSVNLYTDNPVCMLNVNRVYAVISSMTSFYVPLIIMIFAYITIFRIAMRQAREIRKLENSFSSQKSMYDSTGTSFYEAKKHKKRSRKIRRDSKAIKTLGILMGLFCFCWLPFFLMYIIMPFCPSCYLPPAAESFITWLGYVNSCFNPCVYAFLQRDYRLAYKKLLRFCVCQCCKTVCSKYGPHKLKPTKGYKTCTTNGCVNGHRRGSAMPSGLLEYVLDSNRASVVSAMYTQKDEVVNFLENSTSTNSGTSEDAKKHMIVRLKT</sequence>
<dbReference type="Proteomes" id="UP000749559">
    <property type="component" value="Unassembled WGS sequence"/>
</dbReference>
<feature type="transmembrane region" description="Helical" evidence="12">
    <location>
        <begin position="149"/>
        <end position="171"/>
    </location>
</feature>
<keyword evidence="4 12" id="KW-1133">Transmembrane helix</keyword>
<dbReference type="InterPro" id="IPR017452">
    <property type="entry name" value="GPCR_Rhodpsn_7TM"/>
</dbReference>
<feature type="transmembrane region" description="Helical" evidence="12">
    <location>
        <begin position="312"/>
        <end position="337"/>
    </location>
</feature>
<keyword evidence="15" id="KW-1185">Reference proteome</keyword>
<feature type="transmembrane region" description="Helical" evidence="12">
    <location>
        <begin position="109"/>
        <end position="129"/>
    </location>
</feature>
<evidence type="ECO:0000256" key="1">
    <source>
        <dbReference type="ARBA" id="ARBA00004651"/>
    </source>
</evidence>
<dbReference type="OrthoDB" id="5957871at2759"/>
<dbReference type="FunFam" id="1.20.1070.10:FF:000523">
    <property type="entry name" value="5-hydroxytryptamine receptor 2B"/>
    <property type="match status" value="1"/>
</dbReference>
<feature type="transmembrane region" description="Helical" evidence="12">
    <location>
        <begin position="76"/>
        <end position="97"/>
    </location>
</feature>
<organism evidence="14 15">
    <name type="scientific">Owenia fusiformis</name>
    <name type="common">Polychaete worm</name>
    <dbReference type="NCBI Taxonomy" id="6347"/>
    <lineage>
        <taxon>Eukaryota</taxon>
        <taxon>Metazoa</taxon>
        <taxon>Spiralia</taxon>
        <taxon>Lophotrochozoa</taxon>
        <taxon>Annelida</taxon>
        <taxon>Polychaeta</taxon>
        <taxon>Sedentaria</taxon>
        <taxon>Canalipalpata</taxon>
        <taxon>Sabellida</taxon>
        <taxon>Oweniida</taxon>
        <taxon>Oweniidae</taxon>
        <taxon>Owenia</taxon>
    </lineage>
</organism>
<evidence type="ECO:0000313" key="14">
    <source>
        <dbReference type="EMBL" id="CAH1783219.1"/>
    </source>
</evidence>
<dbReference type="InterPro" id="IPR000276">
    <property type="entry name" value="GPCR_Rhodpsn"/>
</dbReference>
<dbReference type="GO" id="GO:0005886">
    <property type="term" value="C:plasma membrane"/>
    <property type="evidence" value="ECO:0007669"/>
    <property type="project" value="UniProtKB-SubCell"/>
</dbReference>